<dbReference type="SMART" id="SM00369">
    <property type="entry name" value="LRR_TYP"/>
    <property type="match status" value="3"/>
</dbReference>
<dbReference type="AlphaFoldDB" id="T0LA34"/>
<dbReference type="OrthoDB" id="266138at2759"/>
<dbReference type="InterPro" id="IPR032675">
    <property type="entry name" value="LRR_dom_sf"/>
</dbReference>
<evidence type="ECO:0000313" key="3">
    <source>
        <dbReference type="EMBL" id="EQB61329.1"/>
    </source>
</evidence>
<keyword evidence="4" id="KW-1185">Reference proteome</keyword>
<dbReference type="InterPro" id="IPR025875">
    <property type="entry name" value="Leu-rich_rpt_4"/>
</dbReference>
<evidence type="ECO:0000256" key="2">
    <source>
        <dbReference type="ARBA" id="ARBA00022737"/>
    </source>
</evidence>
<dbReference type="HOGENOM" id="CLU_044236_1_0_1"/>
<dbReference type="PANTHER" id="PTHR46652">
    <property type="entry name" value="LEUCINE-RICH REPEAT AND IQ DOMAIN-CONTAINING PROTEIN 1-RELATED"/>
    <property type="match status" value="1"/>
</dbReference>
<reference evidence="3 4" key="1">
    <citation type="journal article" date="2013" name="BMC Genomics">
        <title>Genome sequencing and comparative genomics of honey bee microsporidia, Nosema apis reveal novel insights into host-parasite interactions.</title>
        <authorList>
            <person name="Chen Yp."/>
            <person name="Pettis J.S."/>
            <person name="Zhao Y."/>
            <person name="Liu X."/>
            <person name="Tallon L.J."/>
            <person name="Sadzewicz L.D."/>
            <person name="Li R."/>
            <person name="Zheng H."/>
            <person name="Huang S."/>
            <person name="Zhang X."/>
            <person name="Hamilton M.C."/>
            <person name="Pernal S.F."/>
            <person name="Melathopoulos A.P."/>
            <person name="Yan X."/>
            <person name="Evans J.D."/>
        </authorList>
    </citation>
    <scope>NUCLEOTIDE SEQUENCE [LARGE SCALE GENOMIC DNA]</scope>
    <source>
        <strain evidence="3 4">BRL 01</strain>
    </source>
</reference>
<dbReference type="EMBL" id="KE647152">
    <property type="protein sequence ID" value="EQB61329.1"/>
    <property type="molecule type" value="Genomic_DNA"/>
</dbReference>
<name>T0LA34_9MICR</name>
<evidence type="ECO:0000256" key="1">
    <source>
        <dbReference type="ARBA" id="ARBA00022614"/>
    </source>
</evidence>
<dbReference type="PANTHER" id="PTHR46652:SF3">
    <property type="entry name" value="LEUCINE-RICH REPEAT-CONTAINING PROTEIN 9"/>
    <property type="match status" value="1"/>
</dbReference>
<dbReference type="SUPFAM" id="SSF52058">
    <property type="entry name" value="L domain-like"/>
    <property type="match status" value="1"/>
</dbReference>
<gene>
    <name evidence="3" type="ORF">NAPIS_ORF01097</name>
</gene>
<dbReference type="VEuPathDB" id="MicrosporidiaDB:NAPIS_ORF01097"/>
<keyword evidence="1" id="KW-0433">Leucine-rich repeat</keyword>
<dbReference type="PROSITE" id="PS51450">
    <property type="entry name" value="LRR"/>
    <property type="match status" value="2"/>
</dbReference>
<dbReference type="InterPro" id="IPR050836">
    <property type="entry name" value="SDS22/Internalin_LRR"/>
</dbReference>
<dbReference type="InterPro" id="IPR003591">
    <property type="entry name" value="Leu-rich_rpt_typical-subtyp"/>
</dbReference>
<dbReference type="Gene3D" id="3.80.10.10">
    <property type="entry name" value="Ribonuclease Inhibitor"/>
    <property type="match status" value="1"/>
</dbReference>
<proteinExistence type="predicted"/>
<evidence type="ECO:0000313" key="4">
    <source>
        <dbReference type="Proteomes" id="UP000053780"/>
    </source>
</evidence>
<accession>T0LA34</accession>
<dbReference type="SMART" id="SM00365">
    <property type="entry name" value="LRR_SD22"/>
    <property type="match status" value="3"/>
</dbReference>
<sequence length="204" mass="24082">MNNDEDYIYLVHLKLTKIPLEIVDKVKIELRRNQISEMNFEYSEKTKYLDISDNKIKEMCNLKNLPNLIYLDLSYNLFKKINVEIFKLEELYLIGNDIEKITLPILPNLRILDLAGNNICQIENLNYIKNVKHLDKLQIFDLQNNLIEKLDCFVLPLSLKCIMLSDNKKLKSLDNIKLLNHLEVVGLERTNIKNIETNATVWYK</sequence>
<organism evidence="3 4">
    <name type="scientific">Vairimorpha apis BRL 01</name>
    <dbReference type="NCBI Taxonomy" id="1037528"/>
    <lineage>
        <taxon>Eukaryota</taxon>
        <taxon>Fungi</taxon>
        <taxon>Fungi incertae sedis</taxon>
        <taxon>Microsporidia</taxon>
        <taxon>Nosematidae</taxon>
        <taxon>Vairimorpha</taxon>
    </lineage>
</organism>
<dbReference type="Proteomes" id="UP000053780">
    <property type="component" value="Unassembled WGS sequence"/>
</dbReference>
<protein>
    <submittedName>
        <fullName evidence="3">Protein phosphatase 1 regulatory subunit 7-like protein</fullName>
    </submittedName>
</protein>
<dbReference type="Pfam" id="PF12799">
    <property type="entry name" value="LRR_4"/>
    <property type="match status" value="1"/>
</dbReference>
<keyword evidence="2" id="KW-0677">Repeat</keyword>
<dbReference type="InterPro" id="IPR001611">
    <property type="entry name" value="Leu-rich_rpt"/>
</dbReference>